<dbReference type="OrthoDB" id="3597908at2759"/>
<dbReference type="Proteomes" id="UP000237438">
    <property type="component" value="Unassembled WGS sequence"/>
</dbReference>
<evidence type="ECO:0000256" key="1">
    <source>
        <dbReference type="SAM" id="MobiDB-lite"/>
    </source>
</evidence>
<comment type="caution">
    <text evidence="2">The sequence shown here is derived from an EMBL/GenBank/DDBJ whole genome shotgun (WGS) entry which is preliminary data.</text>
</comment>
<evidence type="ECO:0000313" key="3">
    <source>
        <dbReference type="Proteomes" id="UP000237438"/>
    </source>
</evidence>
<protein>
    <submittedName>
        <fullName evidence="2">Uncharacterized protein</fullName>
    </submittedName>
</protein>
<organism evidence="2 3">
    <name type="scientific">Erysiphe pulchra</name>
    <dbReference type="NCBI Taxonomy" id="225359"/>
    <lineage>
        <taxon>Eukaryota</taxon>
        <taxon>Fungi</taxon>
        <taxon>Dikarya</taxon>
        <taxon>Ascomycota</taxon>
        <taxon>Pezizomycotina</taxon>
        <taxon>Leotiomycetes</taxon>
        <taxon>Erysiphales</taxon>
        <taxon>Erysiphaceae</taxon>
        <taxon>Erysiphe</taxon>
    </lineage>
</organism>
<accession>A0A2S4PNI6</accession>
<keyword evidence="3" id="KW-1185">Reference proteome</keyword>
<feature type="region of interest" description="Disordered" evidence="1">
    <location>
        <begin position="469"/>
        <end position="516"/>
    </location>
</feature>
<feature type="compositionally biased region" description="Basic and acidic residues" evidence="1">
    <location>
        <begin position="493"/>
        <end position="502"/>
    </location>
</feature>
<dbReference type="EMBL" id="PEDP01001466">
    <property type="protein sequence ID" value="POS83609.1"/>
    <property type="molecule type" value="Genomic_DNA"/>
</dbReference>
<reference evidence="2 3" key="1">
    <citation type="submission" date="2017-10" db="EMBL/GenBank/DDBJ databases">
        <title>Development of genomic resources for the powdery mildew, Erysiphe pulchra.</title>
        <authorList>
            <person name="Wadl P.A."/>
            <person name="Mack B.M."/>
            <person name="Moore G."/>
            <person name="Beltz S.B."/>
        </authorList>
    </citation>
    <scope>NUCLEOTIDE SEQUENCE [LARGE SCALE GENOMIC DNA]</scope>
    <source>
        <strain evidence="2">Cflorida</strain>
    </source>
</reference>
<evidence type="ECO:0000313" key="2">
    <source>
        <dbReference type="EMBL" id="POS83609.1"/>
    </source>
</evidence>
<name>A0A2S4PNI6_9PEZI</name>
<gene>
    <name evidence="2" type="ORF">EPUL_004891</name>
</gene>
<sequence>MDIRNKNGCIRQTKNLISEKRHLDVGPGSTKIYHQVVATSPKPRSSIADRGHTPSSIPRIKSVPLFISTRRASVKTLGNSHKTFKDKGRNYPNKISNFDSEDNSNSGISQSISGINMNSTKSTKTTSNFVRNHKQTQAFPKMDVPINSPRLNSKKTRKPIDLNIFQPSSLQKNSSGNCSVAKIDKSSTHSDEDRSEFSDWEFIDWPWVTPYRPLDRIILLSDIYNLNFFDKSSPKHHFRSPAWGSNTSYFFNSTIDGDKKTSVVPLRDYGSNKYKKSSDQYTPQTIQSPWNESILRSRPRKCSSKSPSLQAVLPIRDSAPRNTIWDPAVISHGPLHRSQNENHIETSNQKRSSSNNVACRELCSKTLQQCTRDILNCVSKMRKQDGMLLQEVLYAFLDSKKSEKSCNEPRNELEEKTTIKGRRVLNKHLNPDVPDFHPKTNNTFNGSTEVERFPLLQTTNLNRMFPKEISSRSQHKVTSGINIPQFKPQVPSAKDKSNKGENKASQNHFLERSSSNRSNDIDDILMETCLKKIQVLESEAQQHLGGVNGTLHHTSFPQKTLSFSTDSVSEMVYDIEVDDDNIPGRVANAMEPSWAARMLEKFRSKYPMTGTVKSSPIIDMKKKLFCDQQQRLEYLLLQRKENSVYQQQMYRMSNSDSSSWDKFYNV</sequence>
<feature type="region of interest" description="Disordered" evidence="1">
    <location>
        <begin position="332"/>
        <end position="351"/>
    </location>
</feature>
<feature type="region of interest" description="Disordered" evidence="1">
    <location>
        <begin position="97"/>
        <end position="123"/>
    </location>
</feature>
<proteinExistence type="predicted"/>
<dbReference type="AlphaFoldDB" id="A0A2S4PNI6"/>
<feature type="compositionally biased region" description="Low complexity" evidence="1">
    <location>
        <begin position="103"/>
        <end position="123"/>
    </location>
</feature>